<sequence>MSLLDTYSVLIARSRMIPLLAPLAALGGGSAGALLAWALLPSPVSVGPVLLFAVAAALLCAVCWLAASLPGRFIANSISQRCDTAIGCQVVKRDDIVEMMRELHGALQKTATLNRSHLENVISQTNDAAEQIVTTLQLLDRTTGDLIRGMSAFGTDISQSMARSNEVLANNSQMLRAIEQHQADREAAARLERERVQSIVGSVEKLTGLVSHIRDISDQTNLLALNAAIEAARAGEAGRGFAVVADEVQRLSSTVDKTANQIGQGMKEMAALIDREFSNKQADAQQRAEQEQFRQIHHQLLQLEESARSIETTVCSTINELDLTSRRIEQAVIEALSNIQFQDITRQKLELVIGMLEDFARHMATLTDELSQGDASIERVKSGMFAIESIFSRYVMDEQREVHARAVGGGQSQSSRLPAIELF</sequence>
<dbReference type="PANTHER" id="PTHR43531:SF11">
    <property type="entry name" value="METHYL-ACCEPTING CHEMOTAXIS PROTEIN 3"/>
    <property type="match status" value="1"/>
</dbReference>
<evidence type="ECO:0000256" key="1">
    <source>
        <dbReference type="ARBA" id="ARBA00022500"/>
    </source>
</evidence>
<dbReference type="SUPFAM" id="SSF58104">
    <property type="entry name" value="Methyl-accepting chemotaxis protein (MCP) signaling domain"/>
    <property type="match status" value="1"/>
</dbReference>
<proteinExistence type="inferred from homology"/>
<keyword evidence="4" id="KW-1133">Transmembrane helix</keyword>
<feature type="domain" description="Methyl-accepting transducer" evidence="5">
    <location>
        <begin position="121"/>
        <end position="269"/>
    </location>
</feature>
<reference evidence="6 7" key="1">
    <citation type="submission" date="2022-03" db="EMBL/GenBank/DDBJ databases">
        <authorList>
            <person name="Koch H."/>
        </authorList>
    </citation>
    <scope>NUCLEOTIDE SEQUENCE [LARGE SCALE GENOMIC DNA]</scope>
    <source>
        <strain evidence="6 7">G1</strain>
    </source>
</reference>
<evidence type="ECO:0000313" key="6">
    <source>
        <dbReference type="EMBL" id="CAH2031209.1"/>
    </source>
</evidence>
<accession>A0ABM9D7L8</accession>
<dbReference type="Pfam" id="PF00015">
    <property type="entry name" value="MCPsignal"/>
    <property type="match status" value="1"/>
</dbReference>
<dbReference type="PANTHER" id="PTHR43531">
    <property type="entry name" value="PROTEIN ICFG"/>
    <property type="match status" value="1"/>
</dbReference>
<dbReference type="Gene3D" id="1.10.287.950">
    <property type="entry name" value="Methyl-accepting chemotaxis protein"/>
    <property type="match status" value="1"/>
</dbReference>
<keyword evidence="4" id="KW-0472">Membrane</keyword>
<evidence type="ECO:0000256" key="2">
    <source>
        <dbReference type="ARBA" id="ARBA00029447"/>
    </source>
</evidence>
<evidence type="ECO:0000259" key="5">
    <source>
        <dbReference type="PROSITE" id="PS50111"/>
    </source>
</evidence>
<feature type="transmembrane region" description="Helical" evidence="4">
    <location>
        <begin position="20"/>
        <end position="40"/>
    </location>
</feature>
<dbReference type="PROSITE" id="PS50111">
    <property type="entry name" value="CHEMOTAXIS_TRANSDUC_2"/>
    <property type="match status" value="1"/>
</dbReference>
<protein>
    <recommendedName>
        <fullName evidence="5">Methyl-accepting transducer domain-containing protein</fullName>
    </recommendedName>
</protein>
<dbReference type="RefSeq" id="WP_305732045.1">
    <property type="nucleotide sequence ID" value="NZ_OW150024.1"/>
</dbReference>
<evidence type="ECO:0000256" key="3">
    <source>
        <dbReference type="PROSITE-ProRule" id="PRU00284"/>
    </source>
</evidence>
<name>A0ABM9D7L8_9BACT</name>
<dbReference type="SMART" id="SM00283">
    <property type="entry name" value="MA"/>
    <property type="match status" value="1"/>
</dbReference>
<gene>
    <name evidence="6" type="ORF">GEAMG1_1379</name>
</gene>
<dbReference type="Proteomes" id="UP001295463">
    <property type="component" value="Chromosome"/>
</dbReference>
<dbReference type="InterPro" id="IPR004089">
    <property type="entry name" value="MCPsignal_dom"/>
</dbReference>
<keyword evidence="3" id="KW-0807">Transducer</keyword>
<evidence type="ECO:0000313" key="7">
    <source>
        <dbReference type="Proteomes" id="UP001295463"/>
    </source>
</evidence>
<keyword evidence="7" id="KW-1185">Reference proteome</keyword>
<dbReference type="EMBL" id="OW150024">
    <property type="protein sequence ID" value="CAH2031209.1"/>
    <property type="molecule type" value="Genomic_DNA"/>
</dbReference>
<organism evidence="6 7">
    <name type="scientific">Trichlorobacter ammonificans</name>
    <dbReference type="NCBI Taxonomy" id="2916410"/>
    <lineage>
        <taxon>Bacteria</taxon>
        <taxon>Pseudomonadati</taxon>
        <taxon>Thermodesulfobacteriota</taxon>
        <taxon>Desulfuromonadia</taxon>
        <taxon>Geobacterales</taxon>
        <taxon>Geobacteraceae</taxon>
        <taxon>Trichlorobacter</taxon>
    </lineage>
</organism>
<keyword evidence="1" id="KW-0145">Chemotaxis</keyword>
<feature type="transmembrane region" description="Helical" evidence="4">
    <location>
        <begin position="46"/>
        <end position="67"/>
    </location>
</feature>
<dbReference type="InterPro" id="IPR051310">
    <property type="entry name" value="MCP_chemotaxis"/>
</dbReference>
<evidence type="ECO:0000256" key="4">
    <source>
        <dbReference type="SAM" id="Phobius"/>
    </source>
</evidence>
<keyword evidence="4" id="KW-0812">Transmembrane</keyword>
<comment type="similarity">
    <text evidence="2">Belongs to the methyl-accepting chemotaxis (MCP) protein family.</text>
</comment>